<dbReference type="SUPFAM" id="SSF52402">
    <property type="entry name" value="Adenine nucleotide alpha hydrolases-like"/>
    <property type="match status" value="1"/>
</dbReference>
<reference evidence="1 2" key="1">
    <citation type="submission" date="2016-10" db="EMBL/GenBank/DDBJ databases">
        <authorList>
            <person name="de Groot N.N."/>
        </authorList>
    </citation>
    <scope>NUCLEOTIDE SEQUENCE [LARGE SCALE GENOMIC DNA]</scope>
    <source>
        <strain evidence="1 2">DSM 527</strain>
    </source>
</reference>
<dbReference type="AlphaFoldDB" id="A0A1G7MY88"/>
<protein>
    <recommendedName>
        <fullName evidence="3">Nucleotide-binding universal stress protein, UspA family</fullName>
    </recommendedName>
</protein>
<evidence type="ECO:0008006" key="3">
    <source>
        <dbReference type="Google" id="ProtNLM"/>
    </source>
</evidence>
<dbReference type="EMBL" id="FNBN01000002">
    <property type="protein sequence ID" value="SDF66641.1"/>
    <property type="molecule type" value="Genomic_DNA"/>
</dbReference>
<dbReference type="OrthoDB" id="662548at2"/>
<name>A0A1G7MY88_CHIFI</name>
<dbReference type="Proteomes" id="UP000199045">
    <property type="component" value="Unassembled WGS sequence"/>
</dbReference>
<evidence type="ECO:0000313" key="1">
    <source>
        <dbReference type="EMBL" id="SDF66641.1"/>
    </source>
</evidence>
<dbReference type="RefSeq" id="WP_089831086.1">
    <property type="nucleotide sequence ID" value="NZ_FNBN01000002.1"/>
</dbReference>
<evidence type="ECO:0000313" key="2">
    <source>
        <dbReference type="Proteomes" id="UP000199045"/>
    </source>
</evidence>
<sequence>MKKILAVIDAVNYKEEQLDAIEYISGMLKSDLTIVMPEDMDGIPLFTGPDFATGVPEYYDETVIKVCEEKGRIIKNNIEAIRMACQSRNLFCALHSDRGSATEEIILESRFADLLLLEKNASLPLLSDAAPTDFVRNVLASAQCPVLAIPEDMSVIKGVVFTYNGAFSSMYAIKAFADIFPEIVAKEATVIYVSEKGDNTIPHEKLLREYLSRYNRNISYKILTGKADTLIQSYLQQKQDHISTFGAYGRSRLSRFFNSSCAENVLRMAKGPLFITHP</sequence>
<dbReference type="STRING" id="104663.SAMN04488121_102596"/>
<accession>A0A1G7MY88</accession>
<dbReference type="Gene3D" id="3.40.50.12370">
    <property type="match status" value="1"/>
</dbReference>
<proteinExistence type="predicted"/>
<gene>
    <name evidence="1" type="ORF">SAMN04488121_102596</name>
</gene>
<organism evidence="1 2">
    <name type="scientific">Chitinophaga filiformis</name>
    <name type="common">Myxococcus filiformis</name>
    <name type="synonym">Flexibacter filiformis</name>
    <dbReference type="NCBI Taxonomy" id="104663"/>
    <lineage>
        <taxon>Bacteria</taxon>
        <taxon>Pseudomonadati</taxon>
        <taxon>Bacteroidota</taxon>
        <taxon>Chitinophagia</taxon>
        <taxon>Chitinophagales</taxon>
        <taxon>Chitinophagaceae</taxon>
        <taxon>Chitinophaga</taxon>
    </lineage>
</organism>